<dbReference type="RefSeq" id="WP_160771033.1">
    <property type="nucleotide sequence ID" value="NZ_WTYV01000002.1"/>
</dbReference>
<dbReference type="GO" id="GO:0005737">
    <property type="term" value="C:cytoplasm"/>
    <property type="evidence" value="ECO:0007669"/>
    <property type="project" value="TreeGrafter"/>
</dbReference>
<name>A0A844YW79_9SPHN</name>
<dbReference type="EMBL" id="WTYV01000002">
    <property type="protein sequence ID" value="MXO71081.1"/>
    <property type="molecule type" value="Genomic_DNA"/>
</dbReference>
<gene>
    <name evidence="3" type="ORF">GRI99_05450</name>
</gene>
<dbReference type="PANTHER" id="PTHR13847:SF281">
    <property type="entry name" value="FAD DEPENDENT OXIDOREDUCTASE DOMAIN-CONTAINING PROTEIN"/>
    <property type="match status" value="1"/>
</dbReference>
<dbReference type="InterPro" id="IPR006076">
    <property type="entry name" value="FAD-dep_OxRdtase"/>
</dbReference>
<evidence type="ECO:0000313" key="4">
    <source>
        <dbReference type="Proteomes" id="UP000466966"/>
    </source>
</evidence>
<feature type="domain" description="FAD dependent oxidoreductase" evidence="2">
    <location>
        <begin position="30"/>
        <end position="380"/>
    </location>
</feature>
<dbReference type="Proteomes" id="UP000466966">
    <property type="component" value="Unassembled WGS sequence"/>
</dbReference>
<comment type="caution">
    <text evidence="3">The sequence shown here is derived from an EMBL/GenBank/DDBJ whole genome shotgun (WGS) entry which is preliminary data.</text>
</comment>
<sequence>MAAAYPPSYYAASAKPFPRQPVLEGDLAADLVVVGGGYTGLSTALHAAERGLSVILLEARRIGWGASGRNGGQMIPGLRWGAKELVAALGEGRARELLLLANSAAGKVRGRIARHAIACDLRHGHFTAAVKPAHLDAMKRELEELDRLVGYPDGRIVEPGGVGEFVASPLYHGGFFDAGGGHLHPLNYALGLAEAALAAGVRVFEDSPVTALERGSKVVARTAGSTVTAAYAVLATDTEIGELDAAQGRMTMPVANYNVATAPLGAEQAAALLPANAAVADSKFVLNYYRLSADNRLIFGGGEKYTPAPPPDVAGFVRPYLERVFPQLAGVAITHAWGGMVGVSLNRLPRLGRDGNMLYAHGWSGHGVLLTTLAGELLADALAGEGRGFDLLASLPGRPFPGGPLLRHPLYVLGMAWFALKDRL</sequence>
<dbReference type="GO" id="GO:0016491">
    <property type="term" value="F:oxidoreductase activity"/>
    <property type="evidence" value="ECO:0007669"/>
    <property type="project" value="UniProtKB-KW"/>
</dbReference>
<accession>A0A844YW79</accession>
<organism evidence="3 4">
    <name type="scientific">Alteraurantiacibacter buctensis</name>
    <dbReference type="NCBI Taxonomy" id="1503981"/>
    <lineage>
        <taxon>Bacteria</taxon>
        <taxon>Pseudomonadati</taxon>
        <taxon>Pseudomonadota</taxon>
        <taxon>Alphaproteobacteria</taxon>
        <taxon>Sphingomonadales</taxon>
        <taxon>Erythrobacteraceae</taxon>
        <taxon>Alteraurantiacibacter</taxon>
    </lineage>
</organism>
<keyword evidence="4" id="KW-1185">Reference proteome</keyword>
<protein>
    <submittedName>
        <fullName evidence="3">FAD-dependent oxidoreductase</fullName>
    </submittedName>
</protein>
<reference evidence="3 4" key="1">
    <citation type="submission" date="2019-12" db="EMBL/GenBank/DDBJ databases">
        <title>Genomic-based taxomic classification of the family Erythrobacteraceae.</title>
        <authorList>
            <person name="Xu L."/>
        </authorList>
    </citation>
    <scope>NUCLEOTIDE SEQUENCE [LARGE SCALE GENOMIC DNA]</scope>
    <source>
        <strain evidence="3 4">M0322</strain>
    </source>
</reference>
<dbReference type="Gene3D" id="3.50.50.60">
    <property type="entry name" value="FAD/NAD(P)-binding domain"/>
    <property type="match status" value="1"/>
</dbReference>
<proteinExistence type="predicted"/>
<dbReference type="AlphaFoldDB" id="A0A844YW79"/>
<evidence type="ECO:0000313" key="3">
    <source>
        <dbReference type="EMBL" id="MXO71081.1"/>
    </source>
</evidence>
<dbReference type="SUPFAM" id="SSF51905">
    <property type="entry name" value="FAD/NAD(P)-binding domain"/>
    <property type="match status" value="1"/>
</dbReference>
<dbReference type="Gene3D" id="3.30.9.10">
    <property type="entry name" value="D-Amino Acid Oxidase, subunit A, domain 2"/>
    <property type="match status" value="1"/>
</dbReference>
<dbReference type="InterPro" id="IPR036188">
    <property type="entry name" value="FAD/NAD-bd_sf"/>
</dbReference>
<evidence type="ECO:0000256" key="1">
    <source>
        <dbReference type="ARBA" id="ARBA00023002"/>
    </source>
</evidence>
<dbReference type="PANTHER" id="PTHR13847">
    <property type="entry name" value="SARCOSINE DEHYDROGENASE-RELATED"/>
    <property type="match status" value="1"/>
</dbReference>
<evidence type="ECO:0000259" key="2">
    <source>
        <dbReference type="Pfam" id="PF01266"/>
    </source>
</evidence>
<keyword evidence="1" id="KW-0560">Oxidoreductase</keyword>
<dbReference type="Pfam" id="PF01266">
    <property type="entry name" value="DAO"/>
    <property type="match status" value="1"/>
</dbReference>
<dbReference type="OrthoDB" id="9814969at2"/>